<keyword evidence="4 13" id="KW-0813">Transport</keyword>
<dbReference type="CDD" id="cd20070">
    <property type="entry name" value="5TM_YidC_Alb3"/>
    <property type="match status" value="1"/>
</dbReference>
<dbReference type="HAMAP" id="MF_01810">
    <property type="entry name" value="YidC_type1"/>
    <property type="match status" value="1"/>
</dbReference>
<evidence type="ECO:0000256" key="1">
    <source>
        <dbReference type="ARBA" id="ARBA00004429"/>
    </source>
</evidence>
<reference evidence="16 17" key="1">
    <citation type="submission" date="2018-10" db="EMBL/GenBank/DDBJ databases">
        <title>Genomic Encyclopedia of Type Strains, Phase IV (KMG-IV): sequencing the most valuable type-strain genomes for metagenomic binning, comparative biology and taxonomic classification.</title>
        <authorList>
            <person name="Goeker M."/>
        </authorList>
    </citation>
    <scope>NUCLEOTIDE SEQUENCE [LARGE SCALE GENOMIC DNA]</scope>
    <source>
        <strain evidence="16 17">DSM 15521</strain>
    </source>
</reference>
<name>A0A420W817_9BACT</name>
<comment type="subunit">
    <text evidence="13">Interacts with the Sec translocase complex via SecD. Specifically interacts with transmembrane segments of nascent integral membrane proteins during membrane integration.</text>
</comment>
<feature type="transmembrane region" description="Helical" evidence="13">
    <location>
        <begin position="422"/>
        <end position="438"/>
    </location>
</feature>
<evidence type="ECO:0000256" key="9">
    <source>
        <dbReference type="ARBA" id="ARBA00023136"/>
    </source>
</evidence>
<keyword evidence="7 13" id="KW-0653">Protein transport</keyword>
<evidence type="ECO:0000259" key="15">
    <source>
        <dbReference type="Pfam" id="PF14849"/>
    </source>
</evidence>
<dbReference type="GO" id="GO:0005886">
    <property type="term" value="C:plasma membrane"/>
    <property type="evidence" value="ECO:0007669"/>
    <property type="project" value="UniProtKB-SubCell"/>
</dbReference>
<dbReference type="OrthoDB" id="9780552at2"/>
<evidence type="ECO:0000313" key="16">
    <source>
        <dbReference type="EMBL" id="RKQ63444.1"/>
    </source>
</evidence>
<feature type="transmembrane region" description="Helical" evidence="13">
    <location>
        <begin position="312"/>
        <end position="331"/>
    </location>
</feature>
<evidence type="ECO:0000256" key="7">
    <source>
        <dbReference type="ARBA" id="ARBA00022927"/>
    </source>
</evidence>
<evidence type="ECO:0000256" key="12">
    <source>
        <dbReference type="ARBA" id="ARBA00033342"/>
    </source>
</evidence>
<comment type="function">
    <text evidence="13">Required for the insertion and/or proper folding and/or complex formation of integral membrane proteins into the membrane. Involved in integration of membrane proteins that insert both dependently and independently of the Sec translocase complex, as well as at least some lipoproteins. Aids folding of multispanning membrane proteins.</text>
</comment>
<dbReference type="Gene3D" id="2.70.98.90">
    <property type="match status" value="1"/>
</dbReference>
<evidence type="ECO:0000313" key="17">
    <source>
        <dbReference type="Proteomes" id="UP000280881"/>
    </source>
</evidence>
<keyword evidence="8 13" id="KW-1133">Transmembrane helix</keyword>
<organism evidence="16 17">
    <name type="scientific">Thermovibrio guaymasensis</name>
    <dbReference type="NCBI Taxonomy" id="240167"/>
    <lineage>
        <taxon>Bacteria</taxon>
        <taxon>Pseudomonadati</taxon>
        <taxon>Aquificota</taxon>
        <taxon>Aquificia</taxon>
        <taxon>Desulfurobacteriales</taxon>
        <taxon>Desulfurobacteriaceae</taxon>
        <taxon>Thermovibrio</taxon>
    </lineage>
</organism>
<dbReference type="PANTHER" id="PTHR12428">
    <property type="entry name" value="OXA1"/>
    <property type="match status" value="1"/>
</dbReference>
<evidence type="ECO:0000256" key="10">
    <source>
        <dbReference type="ARBA" id="ARBA00023186"/>
    </source>
</evidence>
<proteinExistence type="inferred from homology"/>
<dbReference type="InterPro" id="IPR028055">
    <property type="entry name" value="YidC/Oxa/ALB_C"/>
</dbReference>
<feature type="transmembrane region" description="Helical" evidence="13">
    <location>
        <begin position="12"/>
        <end position="30"/>
    </location>
</feature>
<dbReference type="AlphaFoldDB" id="A0A420W817"/>
<comment type="caution">
    <text evidence="16">The sequence shown here is derived from an EMBL/GenBank/DDBJ whole genome shotgun (WGS) entry which is preliminary data.</text>
</comment>
<dbReference type="GO" id="GO:0051205">
    <property type="term" value="P:protein insertion into membrane"/>
    <property type="evidence" value="ECO:0007669"/>
    <property type="project" value="TreeGrafter"/>
</dbReference>
<dbReference type="RefSeq" id="WP_121169690.1">
    <property type="nucleotide sequence ID" value="NZ_RBIE01000001.1"/>
</dbReference>
<dbReference type="InterPro" id="IPR028053">
    <property type="entry name" value="Membr_insert_YidC_N"/>
</dbReference>
<evidence type="ECO:0000256" key="5">
    <source>
        <dbReference type="ARBA" id="ARBA00022475"/>
    </source>
</evidence>
<dbReference type="NCBIfam" id="TIGR03593">
    <property type="entry name" value="yidC_nterm"/>
    <property type="match status" value="1"/>
</dbReference>
<evidence type="ECO:0000256" key="11">
    <source>
        <dbReference type="ARBA" id="ARBA00033245"/>
    </source>
</evidence>
<dbReference type="CDD" id="cd19961">
    <property type="entry name" value="EcYidC-like_peri"/>
    <property type="match status" value="1"/>
</dbReference>
<protein>
    <recommendedName>
        <fullName evidence="3 13">Membrane protein insertase YidC</fullName>
    </recommendedName>
    <alternativeName>
        <fullName evidence="12 13">Foldase YidC</fullName>
    </alternativeName>
    <alternativeName>
        <fullName evidence="11 13">Membrane integrase YidC</fullName>
    </alternativeName>
    <alternativeName>
        <fullName evidence="13">Membrane protein YidC</fullName>
    </alternativeName>
</protein>
<keyword evidence="9 13" id="KW-0472">Membrane</keyword>
<dbReference type="PRINTS" id="PR01900">
    <property type="entry name" value="YIDCPROTEIN"/>
</dbReference>
<dbReference type="Pfam" id="PF02096">
    <property type="entry name" value="60KD_IMP"/>
    <property type="match status" value="1"/>
</dbReference>
<evidence type="ECO:0000256" key="8">
    <source>
        <dbReference type="ARBA" id="ARBA00022989"/>
    </source>
</evidence>
<gene>
    <name evidence="13" type="primary">yidC</name>
    <name evidence="16" type="ORF">C7457_0315</name>
</gene>
<dbReference type="Proteomes" id="UP000280881">
    <property type="component" value="Unassembled WGS sequence"/>
</dbReference>
<evidence type="ECO:0000256" key="2">
    <source>
        <dbReference type="ARBA" id="ARBA00010527"/>
    </source>
</evidence>
<dbReference type="PANTHER" id="PTHR12428:SF65">
    <property type="entry name" value="CYTOCHROME C OXIDASE ASSEMBLY PROTEIN COX18, MITOCHONDRIAL"/>
    <property type="match status" value="1"/>
</dbReference>
<comment type="subcellular location">
    <subcellularLocation>
        <location evidence="1">Cell inner membrane</location>
        <topology evidence="1">Multi-pass membrane protein</topology>
    </subcellularLocation>
    <subcellularLocation>
        <location evidence="13">Cell membrane</location>
        <topology evidence="13">Multi-pass membrane protein</topology>
    </subcellularLocation>
</comment>
<evidence type="ECO:0000256" key="3">
    <source>
        <dbReference type="ARBA" id="ARBA00015325"/>
    </source>
</evidence>
<dbReference type="EMBL" id="RBIE01000001">
    <property type="protein sequence ID" value="RKQ63444.1"/>
    <property type="molecule type" value="Genomic_DNA"/>
</dbReference>
<dbReference type="PRINTS" id="PR00701">
    <property type="entry name" value="60KDINNERMP"/>
</dbReference>
<keyword evidence="17" id="KW-1185">Reference proteome</keyword>
<dbReference type="NCBIfam" id="TIGR03592">
    <property type="entry name" value="yidC_oxa1_cterm"/>
    <property type="match status" value="1"/>
</dbReference>
<dbReference type="GO" id="GO:0032977">
    <property type="term" value="F:membrane insertase activity"/>
    <property type="evidence" value="ECO:0007669"/>
    <property type="project" value="InterPro"/>
</dbReference>
<dbReference type="InterPro" id="IPR019998">
    <property type="entry name" value="Membr_insert_YidC"/>
</dbReference>
<evidence type="ECO:0000256" key="6">
    <source>
        <dbReference type="ARBA" id="ARBA00022692"/>
    </source>
</evidence>
<dbReference type="GO" id="GO:0015031">
    <property type="term" value="P:protein transport"/>
    <property type="evidence" value="ECO:0007669"/>
    <property type="project" value="UniProtKB-KW"/>
</dbReference>
<feature type="transmembrane region" description="Helical" evidence="13">
    <location>
        <begin position="450"/>
        <end position="473"/>
    </location>
</feature>
<dbReference type="Pfam" id="PF14849">
    <property type="entry name" value="YidC_periplas"/>
    <property type="match status" value="1"/>
</dbReference>
<accession>A0A420W817</accession>
<keyword evidence="6 13" id="KW-0812">Transmembrane</keyword>
<dbReference type="InterPro" id="IPR038221">
    <property type="entry name" value="YidC_periplasmic_sf"/>
</dbReference>
<feature type="domain" description="Membrane insertase YidC/Oxa/ALB C-terminal" evidence="14">
    <location>
        <begin position="312"/>
        <end position="488"/>
    </location>
</feature>
<keyword evidence="10 13" id="KW-0143">Chaperone</keyword>
<evidence type="ECO:0000259" key="14">
    <source>
        <dbReference type="Pfam" id="PF02096"/>
    </source>
</evidence>
<dbReference type="InterPro" id="IPR047196">
    <property type="entry name" value="YidC_ALB_C"/>
</dbReference>
<evidence type="ECO:0000256" key="13">
    <source>
        <dbReference type="HAMAP-Rule" id="MF_01810"/>
    </source>
</evidence>
<dbReference type="InterPro" id="IPR001708">
    <property type="entry name" value="YidC/ALB3/OXA1/COX18"/>
</dbReference>
<evidence type="ECO:0000256" key="4">
    <source>
        <dbReference type="ARBA" id="ARBA00022448"/>
    </source>
</evidence>
<keyword evidence="5 13" id="KW-1003">Cell membrane</keyword>
<comment type="similarity">
    <text evidence="2 13">Belongs to the OXA1/ALB3/YidC family. Type 1 subfamily.</text>
</comment>
<sequence length="496" mass="56222">MGQQQPSKLSLWIQSFILALLVVIGFQFFFGHKGEKAGEVSKETKRAQSVKVSDIPSVKELGQRVNVETPLYRAEFSTVNGRLVSLFIKKYDYQLVSPYSKVSGLYPLTTLSLNEELSKKLSRLNLTPSSLQLKVEGSPKKLLFSGEIDGKRFIKELTFYPDSYRIDVKVEIEGEGGELYTILGPDINLSASKERGHVGPVVETEDKVYRLDPKDLNGFVSFNKVVWAGEEEKYFLMAAKDRNFSAMVKEVGGEHTLVEAFVDEFTFYGGPKELKELEALGMESAIDFGILGFLAKPLLKFFIFLHKFVPNWGVEIIIFTLIIKLILHPLTHKSFVSMKKMQDLAPKLEEIKRKYGNDPQKLQEETMKLYREMGVNPASGCLPMLLQIPIFIALYELFLNAVELKGASFLWIRDLSQPDPTFVLPILMGLSMILQQFLTPTTNKQQQYIFYAMAVFFTFLFASFPAGLVLYWFTNNVITAIQNLIIMKLTVNKEGA</sequence>
<feature type="domain" description="Membrane insertase YidC N-terminal" evidence="15">
    <location>
        <begin position="64"/>
        <end position="300"/>
    </location>
</feature>